<keyword evidence="14" id="KW-0675">Receptor</keyword>
<organism evidence="14 15">
    <name type="scientific">Sphingobium boeckii</name>
    <dbReference type="NCBI Taxonomy" id="1082345"/>
    <lineage>
        <taxon>Bacteria</taxon>
        <taxon>Pseudomonadati</taxon>
        <taxon>Pseudomonadota</taxon>
        <taxon>Alphaproteobacteria</taxon>
        <taxon>Sphingomonadales</taxon>
        <taxon>Sphingomonadaceae</taxon>
        <taxon>Sphingobium</taxon>
    </lineage>
</organism>
<reference evidence="14 15" key="1">
    <citation type="submission" date="2020-08" db="EMBL/GenBank/DDBJ databases">
        <title>Genomic Encyclopedia of Type Strains, Phase IV (KMG-IV): sequencing the most valuable type-strain genomes for metagenomic binning, comparative biology and taxonomic classification.</title>
        <authorList>
            <person name="Goeker M."/>
        </authorList>
    </citation>
    <scope>NUCLEOTIDE SEQUENCE [LARGE SCALE GENOMIC DNA]</scope>
    <source>
        <strain evidence="14 15">DSM 25079</strain>
    </source>
</reference>
<name>A0A7W9AJ58_9SPHN</name>
<dbReference type="InterPro" id="IPR000531">
    <property type="entry name" value="Beta-barrel_TonB"/>
</dbReference>
<dbReference type="Gene3D" id="2.40.170.20">
    <property type="entry name" value="TonB-dependent receptor, beta-barrel domain"/>
    <property type="match status" value="1"/>
</dbReference>
<evidence type="ECO:0000256" key="10">
    <source>
        <dbReference type="ARBA" id="ARBA00023237"/>
    </source>
</evidence>
<keyword evidence="15" id="KW-1185">Reference proteome</keyword>
<gene>
    <name evidence="14" type="ORF">FHS49_002619</name>
</gene>
<dbReference type="GO" id="GO:0006826">
    <property type="term" value="P:iron ion transport"/>
    <property type="evidence" value="ECO:0007669"/>
    <property type="project" value="UniProtKB-KW"/>
</dbReference>
<dbReference type="InterPro" id="IPR011662">
    <property type="entry name" value="Secretin/TonB_short_N"/>
</dbReference>
<feature type="chain" id="PRO_5030859220" evidence="12">
    <location>
        <begin position="23"/>
        <end position="803"/>
    </location>
</feature>
<comment type="similarity">
    <text evidence="11">Belongs to the TonB-dependent receptor family.</text>
</comment>
<evidence type="ECO:0000256" key="3">
    <source>
        <dbReference type="ARBA" id="ARBA00022452"/>
    </source>
</evidence>
<dbReference type="Gene3D" id="3.55.50.30">
    <property type="match status" value="1"/>
</dbReference>
<protein>
    <submittedName>
        <fullName evidence="14">Outer membrane receptor protein involved in Fe transport</fullName>
    </submittedName>
</protein>
<accession>A0A7W9AJ58</accession>
<evidence type="ECO:0000313" key="15">
    <source>
        <dbReference type="Proteomes" id="UP000549617"/>
    </source>
</evidence>
<keyword evidence="10" id="KW-0998">Cell outer membrane</keyword>
<keyword evidence="8 11" id="KW-0798">TonB box</keyword>
<keyword evidence="9 11" id="KW-0472">Membrane</keyword>
<keyword evidence="6" id="KW-0408">Iron</keyword>
<evidence type="ECO:0000256" key="5">
    <source>
        <dbReference type="ARBA" id="ARBA00022692"/>
    </source>
</evidence>
<keyword evidence="7" id="KW-0406">Ion transport</keyword>
<evidence type="ECO:0000256" key="2">
    <source>
        <dbReference type="ARBA" id="ARBA00022448"/>
    </source>
</evidence>
<evidence type="ECO:0000256" key="6">
    <source>
        <dbReference type="ARBA" id="ARBA00023004"/>
    </source>
</evidence>
<dbReference type="SMART" id="SM00965">
    <property type="entry name" value="STN"/>
    <property type="match status" value="1"/>
</dbReference>
<dbReference type="AlphaFoldDB" id="A0A7W9AJ58"/>
<evidence type="ECO:0000313" key="14">
    <source>
        <dbReference type="EMBL" id="MBB5686595.1"/>
    </source>
</evidence>
<proteinExistence type="inferred from homology"/>
<dbReference type="Pfam" id="PF07715">
    <property type="entry name" value="Plug"/>
    <property type="match status" value="1"/>
</dbReference>
<keyword evidence="12" id="KW-0732">Signal</keyword>
<keyword evidence="5" id="KW-0812">Transmembrane</keyword>
<evidence type="ECO:0000256" key="8">
    <source>
        <dbReference type="ARBA" id="ARBA00023077"/>
    </source>
</evidence>
<evidence type="ECO:0000259" key="13">
    <source>
        <dbReference type="SMART" id="SM00965"/>
    </source>
</evidence>
<evidence type="ECO:0000256" key="7">
    <source>
        <dbReference type="ARBA" id="ARBA00023065"/>
    </source>
</evidence>
<evidence type="ECO:0000256" key="12">
    <source>
        <dbReference type="SAM" id="SignalP"/>
    </source>
</evidence>
<dbReference type="Pfam" id="PF00593">
    <property type="entry name" value="TonB_dep_Rec_b-barrel"/>
    <property type="match status" value="1"/>
</dbReference>
<dbReference type="SUPFAM" id="SSF56935">
    <property type="entry name" value="Porins"/>
    <property type="match status" value="1"/>
</dbReference>
<dbReference type="EMBL" id="JACIJC010000004">
    <property type="protein sequence ID" value="MBB5686595.1"/>
    <property type="molecule type" value="Genomic_DNA"/>
</dbReference>
<evidence type="ECO:0000256" key="1">
    <source>
        <dbReference type="ARBA" id="ARBA00004571"/>
    </source>
</evidence>
<dbReference type="PANTHER" id="PTHR32552:SF81">
    <property type="entry name" value="TONB-DEPENDENT OUTER MEMBRANE RECEPTOR"/>
    <property type="match status" value="1"/>
</dbReference>
<comment type="caution">
    <text evidence="14">The sequence shown here is derived from an EMBL/GenBank/DDBJ whole genome shotgun (WGS) entry which is preliminary data.</text>
</comment>
<evidence type="ECO:0000256" key="11">
    <source>
        <dbReference type="RuleBase" id="RU003357"/>
    </source>
</evidence>
<dbReference type="Proteomes" id="UP000549617">
    <property type="component" value="Unassembled WGS sequence"/>
</dbReference>
<keyword evidence="3" id="KW-1134">Transmembrane beta strand</keyword>
<feature type="domain" description="Secretin/TonB short N-terminal" evidence="13">
    <location>
        <begin position="48"/>
        <end position="99"/>
    </location>
</feature>
<dbReference type="InterPro" id="IPR036942">
    <property type="entry name" value="Beta-barrel_TonB_sf"/>
</dbReference>
<dbReference type="PANTHER" id="PTHR32552">
    <property type="entry name" value="FERRICHROME IRON RECEPTOR-RELATED"/>
    <property type="match status" value="1"/>
</dbReference>
<dbReference type="InterPro" id="IPR012910">
    <property type="entry name" value="Plug_dom"/>
</dbReference>
<dbReference type="InterPro" id="IPR039426">
    <property type="entry name" value="TonB-dep_rcpt-like"/>
</dbReference>
<keyword evidence="4" id="KW-0410">Iron transport</keyword>
<evidence type="ECO:0000256" key="9">
    <source>
        <dbReference type="ARBA" id="ARBA00023136"/>
    </source>
</evidence>
<keyword evidence="2" id="KW-0813">Transport</keyword>
<dbReference type="RefSeq" id="WP_184019170.1">
    <property type="nucleotide sequence ID" value="NZ_JACIJC010000004.1"/>
</dbReference>
<sequence>MRHAERAALIFLLGAVSSAAHAESRQPIELPAGRLGPAIVVLGRQAGISIGISDPALASLPVRRVSGKITVKQALAQLLKGSDARAISLGDNGWRIVRTRARPGPQRASMAAALPVAPDDAPEAEIVVTGSKRAMPLAGYPGSVSVMTMADFPAGADGAGTDAIASRLPGVNSTHLGSGRNKLFMRGIADSSFNGPTQATVGQYLGETRLNYNAPDPDLRLYDIATIEVLQGPQGTLHGAGSLGGVLRILPVSPRMGATQASLALSGGSTAHGGPSYDGSAMINLPVLGDKVALRAVGYAVRDGGYIDDSLRDLQDVNRTDTYGGRLALRAEPGSGWTIELGGALQSIRGDDSQSANRDLPDLTKASPVAQAFANDYALGQIVIRKDWDNGLSFVSASGAVRQDISETYDATPEGGAPALFRQKSRISLLSSENRLSHDGGGSVSWVVGTSLVRNRYRLNRLAGQVSFARAVTGVSNGVDEATLFGEMTLRVAPAVNLTGGGRLTYARLSGEALDTPVAVALATRMQAQRGETTVLPSLAISYAPHHALTLFARYQEGFRPGGIAVRNEIVQRYQNDDVSSAELGLRYGGRGDTGFDAAISLVHTRWRDIQADLIDGFGLPGTANIGDGRIWSVDAALGWRPVPGLRIEAAGVFADSRLTSPQVNVVVLRSSLAAGAPISADAVIAESNALPNVARFNGRIGAEYATILGGDYDFRLSGWARYVGRSRLGIGPVLGVAQGDFLDTAMSVRIGRGGYGLFLSATNLLDTIGNRFSLGSPFTLPHESQITPLRPRTIRIGMDVRF</sequence>
<comment type="subcellular location">
    <subcellularLocation>
        <location evidence="1">Cell outer membrane</location>
        <topology evidence="1">Multi-pass membrane protein</topology>
    </subcellularLocation>
</comment>
<evidence type="ECO:0000256" key="4">
    <source>
        <dbReference type="ARBA" id="ARBA00022496"/>
    </source>
</evidence>
<feature type="signal peptide" evidence="12">
    <location>
        <begin position="1"/>
        <end position="22"/>
    </location>
</feature>
<dbReference type="GO" id="GO:0009279">
    <property type="term" value="C:cell outer membrane"/>
    <property type="evidence" value="ECO:0007669"/>
    <property type="project" value="UniProtKB-SubCell"/>
</dbReference>